<dbReference type="Proteomes" id="UP000276133">
    <property type="component" value="Unassembled WGS sequence"/>
</dbReference>
<gene>
    <name evidence="1" type="ORF">BpHYR1_014547</name>
</gene>
<evidence type="ECO:0000313" key="2">
    <source>
        <dbReference type="Proteomes" id="UP000276133"/>
    </source>
</evidence>
<sequence length="70" mass="8407">MTWKSEIGSNFTKQHFGSDNILITLLGKLKFEIKIKRLKYKLEKINFFHRNCLTCHVNGKKNYFSLNEWI</sequence>
<name>A0A3M7PTQ3_BRAPC</name>
<accession>A0A3M7PTQ3</accession>
<proteinExistence type="predicted"/>
<reference evidence="1 2" key="1">
    <citation type="journal article" date="2018" name="Sci. Rep.">
        <title>Genomic signatures of local adaptation to the degree of environmental predictability in rotifers.</title>
        <authorList>
            <person name="Franch-Gras L."/>
            <person name="Hahn C."/>
            <person name="Garcia-Roger E.M."/>
            <person name="Carmona M.J."/>
            <person name="Serra M."/>
            <person name="Gomez A."/>
        </authorList>
    </citation>
    <scope>NUCLEOTIDE SEQUENCE [LARGE SCALE GENOMIC DNA]</scope>
    <source>
        <strain evidence="1">HYR1</strain>
    </source>
</reference>
<dbReference type="EMBL" id="REGN01008913">
    <property type="protein sequence ID" value="RNA02364.1"/>
    <property type="molecule type" value="Genomic_DNA"/>
</dbReference>
<protein>
    <submittedName>
        <fullName evidence="1">Uncharacterized protein</fullName>
    </submittedName>
</protein>
<dbReference type="AlphaFoldDB" id="A0A3M7PTQ3"/>
<comment type="caution">
    <text evidence="1">The sequence shown here is derived from an EMBL/GenBank/DDBJ whole genome shotgun (WGS) entry which is preliminary data.</text>
</comment>
<evidence type="ECO:0000313" key="1">
    <source>
        <dbReference type="EMBL" id="RNA02364.1"/>
    </source>
</evidence>
<keyword evidence="2" id="KW-1185">Reference proteome</keyword>
<organism evidence="1 2">
    <name type="scientific">Brachionus plicatilis</name>
    <name type="common">Marine rotifer</name>
    <name type="synonym">Brachionus muelleri</name>
    <dbReference type="NCBI Taxonomy" id="10195"/>
    <lineage>
        <taxon>Eukaryota</taxon>
        <taxon>Metazoa</taxon>
        <taxon>Spiralia</taxon>
        <taxon>Gnathifera</taxon>
        <taxon>Rotifera</taxon>
        <taxon>Eurotatoria</taxon>
        <taxon>Monogononta</taxon>
        <taxon>Pseudotrocha</taxon>
        <taxon>Ploima</taxon>
        <taxon>Brachionidae</taxon>
        <taxon>Brachionus</taxon>
    </lineage>
</organism>